<proteinExistence type="inferred from homology"/>
<protein>
    <submittedName>
        <fullName evidence="4">Oxidoreductase, short-chain dehydrogenase/reductase family protein</fullName>
    </submittedName>
</protein>
<keyword evidence="2" id="KW-0560">Oxidoreductase</keyword>
<sequence length="265" mass="27951">MRRRVTSAAPHHVVITGASAGLGRALALAYAAPGVVLGLVGRDAARLDACAQACRARGAEVVVGQFDVRDAERAQAWLWAFDDAHPIDLLIANAGVASTLSSASDWEGLERTARVVDTNFYGALQAALPVIERMRPRGRGRIAMVSSLAALRGMAISPAYCASKAAIKAYADSVRPLLARDGVGMSVILPGFVKTAMSDVFPGDKPFLWSADRAAAHIRAKLAAGRAEIAFPAPLAFGMRLLTLLPAALADAILGRLSYLPREER</sequence>
<evidence type="ECO:0000256" key="3">
    <source>
        <dbReference type="RuleBase" id="RU000363"/>
    </source>
</evidence>
<dbReference type="Pfam" id="PF00106">
    <property type="entry name" value="adh_short"/>
    <property type="match status" value="1"/>
</dbReference>
<dbReference type="Proteomes" id="UP000004682">
    <property type="component" value="Unassembled WGS sequence"/>
</dbReference>
<dbReference type="Gene3D" id="3.40.50.720">
    <property type="entry name" value="NAD(P)-binding Rossmann-like Domain"/>
    <property type="match status" value="1"/>
</dbReference>
<dbReference type="PROSITE" id="PS00061">
    <property type="entry name" value="ADH_SHORT"/>
    <property type="match status" value="1"/>
</dbReference>
<dbReference type="InterPro" id="IPR020904">
    <property type="entry name" value="Sc_DH/Rdtase_CS"/>
</dbReference>
<name>A0ABN0G839_9BURK</name>
<reference evidence="5" key="1">
    <citation type="journal article" date="2012" name="J. Bacteriol.">
        <title>Revised Genome Sequence of Burkholderia thailandensis MSMB43 with Improved Annotation.</title>
        <authorList>
            <person name="Zhuo Y."/>
            <person name="Liu L."/>
            <person name="Wang Q."/>
            <person name="Liu X."/>
            <person name="Ren B."/>
            <person name="Liu M."/>
            <person name="Ni P."/>
            <person name="Cheng Y.Q."/>
            <person name="Zhang L."/>
        </authorList>
    </citation>
    <scope>NUCLEOTIDE SEQUENCE [LARGE SCALE GENOMIC DNA]</scope>
    <source>
        <strain evidence="5">MSMB43</strain>
    </source>
</reference>
<dbReference type="InterPro" id="IPR002347">
    <property type="entry name" value="SDR_fam"/>
</dbReference>
<gene>
    <name evidence="4" type="ORF">A33K_14394</name>
</gene>
<comment type="similarity">
    <text evidence="1 3">Belongs to the short-chain dehydrogenases/reductases (SDR) family.</text>
</comment>
<dbReference type="PANTHER" id="PTHR44196:SF1">
    <property type="entry name" value="DEHYDROGENASE_REDUCTASE SDR FAMILY MEMBER 7B"/>
    <property type="match status" value="1"/>
</dbReference>
<organism evidence="4 5">
    <name type="scientific">Burkholderia humptydooensis MSMB43</name>
    <dbReference type="NCBI Taxonomy" id="441157"/>
    <lineage>
        <taxon>Bacteria</taxon>
        <taxon>Pseudomonadati</taxon>
        <taxon>Pseudomonadota</taxon>
        <taxon>Betaproteobacteria</taxon>
        <taxon>Burkholderiales</taxon>
        <taxon>Burkholderiaceae</taxon>
        <taxon>Burkholderia</taxon>
        <taxon>pseudomallei group</taxon>
    </lineage>
</organism>
<dbReference type="SUPFAM" id="SSF51735">
    <property type="entry name" value="NAD(P)-binding Rossmann-fold domains"/>
    <property type="match status" value="1"/>
</dbReference>
<dbReference type="InterPro" id="IPR036291">
    <property type="entry name" value="NAD(P)-bd_dom_sf"/>
</dbReference>
<evidence type="ECO:0000256" key="2">
    <source>
        <dbReference type="ARBA" id="ARBA00023002"/>
    </source>
</evidence>
<evidence type="ECO:0000256" key="1">
    <source>
        <dbReference type="ARBA" id="ARBA00006484"/>
    </source>
</evidence>
<accession>A0ABN0G839</accession>
<evidence type="ECO:0000313" key="5">
    <source>
        <dbReference type="Proteomes" id="UP000004682"/>
    </source>
</evidence>
<dbReference type="PRINTS" id="PR00081">
    <property type="entry name" value="GDHRDH"/>
</dbReference>
<keyword evidence="5" id="KW-1185">Reference proteome</keyword>
<evidence type="ECO:0000313" key="4">
    <source>
        <dbReference type="EMBL" id="EIP88298.1"/>
    </source>
</evidence>
<dbReference type="PRINTS" id="PR00080">
    <property type="entry name" value="SDRFAMILY"/>
</dbReference>
<dbReference type="PANTHER" id="PTHR44196">
    <property type="entry name" value="DEHYDROGENASE/REDUCTASE SDR FAMILY MEMBER 7B"/>
    <property type="match status" value="1"/>
</dbReference>
<dbReference type="EMBL" id="JH692062">
    <property type="protein sequence ID" value="EIP88298.1"/>
    <property type="molecule type" value="Genomic_DNA"/>
</dbReference>